<dbReference type="STRING" id="63057.A0A2P5EFH6"/>
<gene>
    <name evidence="3" type="ORF">TorRG33x02_198680</name>
</gene>
<evidence type="ECO:0000313" key="4">
    <source>
        <dbReference type="Proteomes" id="UP000237000"/>
    </source>
</evidence>
<dbReference type="Proteomes" id="UP000237000">
    <property type="component" value="Unassembled WGS sequence"/>
</dbReference>
<dbReference type="GO" id="GO:0009451">
    <property type="term" value="P:RNA modification"/>
    <property type="evidence" value="ECO:0007669"/>
    <property type="project" value="InterPro"/>
</dbReference>
<dbReference type="NCBIfam" id="TIGR00756">
    <property type="entry name" value="PPR"/>
    <property type="match status" value="2"/>
</dbReference>
<dbReference type="PROSITE" id="PS51375">
    <property type="entry name" value="PPR"/>
    <property type="match status" value="1"/>
</dbReference>
<reference evidence="4" key="1">
    <citation type="submission" date="2016-06" db="EMBL/GenBank/DDBJ databases">
        <title>Parallel loss of symbiosis genes in relatives of nitrogen-fixing non-legume Parasponia.</title>
        <authorList>
            <person name="Van Velzen R."/>
            <person name="Holmer R."/>
            <person name="Bu F."/>
            <person name="Rutten L."/>
            <person name="Van Zeijl A."/>
            <person name="Liu W."/>
            <person name="Santuari L."/>
            <person name="Cao Q."/>
            <person name="Sharma T."/>
            <person name="Shen D."/>
            <person name="Roswanjaya Y."/>
            <person name="Wardhani T."/>
            <person name="Kalhor M.S."/>
            <person name="Jansen J."/>
            <person name="Van den Hoogen J."/>
            <person name="Gungor B."/>
            <person name="Hartog M."/>
            <person name="Hontelez J."/>
            <person name="Verver J."/>
            <person name="Yang W.-C."/>
            <person name="Schijlen E."/>
            <person name="Repin R."/>
            <person name="Schilthuizen M."/>
            <person name="Schranz E."/>
            <person name="Heidstra R."/>
            <person name="Miyata K."/>
            <person name="Fedorova E."/>
            <person name="Kohlen W."/>
            <person name="Bisseling T."/>
            <person name="Smit S."/>
            <person name="Geurts R."/>
        </authorList>
    </citation>
    <scope>NUCLEOTIDE SEQUENCE [LARGE SCALE GENOMIC DNA]</scope>
    <source>
        <strain evidence="4">cv. RG33-2</strain>
    </source>
</reference>
<feature type="repeat" description="PPR" evidence="2">
    <location>
        <begin position="114"/>
        <end position="148"/>
    </location>
</feature>
<dbReference type="Gene3D" id="1.25.40.10">
    <property type="entry name" value="Tetratricopeptide repeat domain"/>
    <property type="match status" value="1"/>
</dbReference>
<evidence type="ECO:0000313" key="3">
    <source>
        <dbReference type="EMBL" id="PON84303.1"/>
    </source>
</evidence>
<evidence type="ECO:0000256" key="1">
    <source>
        <dbReference type="ARBA" id="ARBA00022737"/>
    </source>
</evidence>
<comment type="caution">
    <text evidence="3">The sequence shown here is derived from an EMBL/GenBank/DDBJ whole genome shotgun (WGS) entry which is preliminary data.</text>
</comment>
<keyword evidence="4" id="KW-1185">Reference proteome</keyword>
<sequence>MPLTQPTSHPFFLLAKSFTSFALAIRNASPPHKALTLYSKMHRKSAPFDSFSILFALKSCTKLQNLVINKHLHAHIIKLGFSSHVYVATSLLYAYVVSSFDDACKLFDKMPVGNTITWNTMITGYSRLGDVEKARYLFEEMPERDLASWSAVISAHINSGYDEQSLSLFRDMVMNEGLKPDQVTVGSVLSGCAHMNSVGSLLGKSVHGFIAKNGWDLNVELGTDLVDMYAKVWAHELRCPGV</sequence>
<dbReference type="AlphaFoldDB" id="A0A2P5EFH6"/>
<proteinExistence type="predicted"/>
<dbReference type="Pfam" id="PF01535">
    <property type="entry name" value="PPR"/>
    <property type="match status" value="2"/>
</dbReference>
<evidence type="ECO:0000256" key="2">
    <source>
        <dbReference type="PROSITE-ProRule" id="PRU00708"/>
    </source>
</evidence>
<protein>
    <submittedName>
        <fullName evidence="3">Pentatricopeptide repeat</fullName>
    </submittedName>
</protein>
<keyword evidence="1" id="KW-0677">Repeat</keyword>
<dbReference type="EMBL" id="JXTC01000164">
    <property type="protein sequence ID" value="PON84303.1"/>
    <property type="molecule type" value="Genomic_DNA"/>
</dbReference>
<dbReference type="PANTHER" id="PTHR47926:SF452">
    <property type="entry name" value="PENTATRICOPEPTIDE REPEAT-CONTAINING PROTEIN"/>
    <property type="match status" value="1"/>
</dbReference>
<organism evidence="3 4">
    <name type="scientific">Trema orientale</name>
    <name type="common">Charcoal tree</name>
    <name type="synonym">Celtis orientalis</name>
    <dbReference type="NCBI Taxonomy" id="63057"/>
    <lineage>
        <taxon>Eukaryota</taxon>
        <taxon>Viridiplantae</taxon>
        <taxon>Streptophyta</taxon>
        <taxon>Embryophyta</taxon>
        <taxon>Tracheophyta</taxon>
        <taxon>Spermatophyta</taxon>
        <taxon>Magnoliopsida</taxon>
        <taxon>eudicotyledons</taxon>
        <taxon>Gunneridae</taxon>
        <taxon>Pentapetalae</taxon>
        <taxon>rosids</taxon>
        <taxon>fabids</taxon>
        <taxon>Rosales</taxon>
        <taxon>Cannabaceae</taxon>
        <taxon>Trema</taxon>
    </lineage>
</organism>
<dbReference type="InterPro" id="IPR011990">
    <property type="entry name" value="TPR-like_helical_dom_sf"/>
</dbReference>
<dbReference type="InParanoid" id="A0A2P5EFH6"/>
<dbReference type="InterPro" id="IPR002885">
    <property type="entry name" value="PPR_rpt"/>
</dbReference>
<dbReference type="GO" id="GO:0003723">
    <property type="term" value="F:RNA binding"/>
    <property type="evidence" value="ECO:0007669"/>
    <property type="project" value="InterPro"/>
</dbReference>
<dbReference type="OrthoDB" id="185373at2759"/>
<dbReference type="InterPro" id="IPR046960">
    <property type="entry name" value="PPR_At4g14850-like_plant"/>
</dbReference>
<accession>A0A2P5EFH6</accession>
<dbReference type="PANTHER" id="PTHR47926">
    <property type="entry name" value="PENTATRICOPEPTIDE REPEAT-CONTAINING PROTEIN"/>
    <property type="match status" value="1"/>
</dbReference>
<name>A0A2P5EFH6_TREOI</name>